<dbReference type="PROSITE" id="PS50297">
    <property type="entry name" value="ANK_REP_REGION"/>
    <property type="match status" value="1"/>
</dbReference>
<dbReference type="InterPro" id="IPR036770">
    <property type="entry name" value="Ankyrin_rpt-contain_sf"/>
</dbReference>
<sequence>MYRYLSLSFLFIFLGHGFAVLAQTDSVFFHGQLKEIKGYLKSHEFTPEQLLICAEYQSNQRSSVYLFDHYSQYLKSKELEKLWTLSCRRSHNKLYKRIINHPEFNVKQFPNSIGTPIRTSLFCGNKKALHLLLKHGAQLDSIIPNHTIGPLPFALRISNFKMVDLLIAEGVELNTKIGKDQSVIDYMFEAESLYEQRMKRRSSSKPKKKYDTRIIDLIISQSHNHSPSDQVQIMNFAMRFNRESLLDKMLKECNIDEIKKVETFYLYQSAIINADKDYYQKLINKGFDVNAKDKMEVSPLMLAFGMAETPTIVNHLIDAGADIDTVDRMGQNMYFYAVENEKFNFIPLLTSSKLDIDHMDSRHFTPLCHAVQNHKLDMIKILHAHGADDHAVAYKRRSPMVVAYHNHDFEAMKLLVECSNQYHTIPLKITDLFVLLANADIDVVKLIGEELDIDLDQSIGFANESSLFSVAWRNPSAEALAYVLPKIKDIHQIDRDGLNAILLAMRNPVYEKIELLINAGINVNQKDLEGNTPIAVAIKQKNIDIIDLLIHGGADKNEYSSNEEYGDVPVIFGAFSDYYNNKSGFETFKALINRGFPAKTVKHLPFDYKAYINSISTISDDEKKSLIQMIDSI</sequence>
<feature type="repeat" description="ANK" evidence="3">
    <location>
        <begin position="295"/>
        <end position="328"/>
    </location>
</feature>
<keyword evidence="1" id="KW-0677">Repeat</keyword>
<dbReference type="InterPro" id="IPR002110">
    <property type="entry name" value="Ankyrin_rpt"/>
</dbReference>
<evidence type="ECO:0008006" key="6">
    <source>
        <dbReference type="Google" id="ProtNLM"/>
    </source>
</evidence>
<dbReference type="SMART" id="SM00248">
    <property type="entry name" value="ANK"/>
    <property type="match status" value="7"/>
</dbReference>
<evidence type="ECO:0000256" key="1">
    <source>
        <dbReference type="ARBA" id="ARBA00022737"/>
    </source>
</evidence>
<evidence type="ECO:0000256" key="3">
    <source>
        <dbReference type="PROSITE-ProRule" id="PRU00023"/>
    </source>
</evidence>
<keyword evidence="4" id="KW-0614">Plasmid</keyword>
<dbReference type="Proteomes" id="UP001354989">
    <property type="component" value="Plasmid pPP5"/>
</dbReference>
<evidence type="ECO:0000313" key="5">
    <source>
        <dbReference type="Proteomes" id="UP001354989"/>
    </source>
</evidence>
<dbReference type="PROSITE" id="PS50088">
    <property type="entry name" value="ANK_REPEAT"/>
    <property type="match status" value="3"/>
</dbReference>
<dbReference type="PANTHER" id="PTHR24123">
    <property type="entry name" value="ANKYRIN REPEAT-CONTAINING"/>
    <property type="match status" value="1"/>
</dbReference>
<evidence type="ECO:0000313" key="4">
    <source>
        <dbReference type="EMBL" id="BDD01988.1"/>
    </source>
</evidence>
<dbReference type="InterPro" id="IPR051165">
    <property type="entry name" value="Multifunctional_ANK_Repeat"/>
</dbReference>
<dbReference type="SUPFAM" id="SSF48403">
    <property type="entry name" value="Ankyrin repeat"/>
    <property type="match status" value="2"/>
</dbReference>
<proteinExistence type="predicted"/>
<name>A0ABM7VLV6_9BACT</name>
<organism evidence="4 5">
    <name type="scientific">Persicobacter psychrovividus</name>
    <dbReference type="NCBI Taxonomy" id="387638"/>
    <lineage>
        <taxon>Bacteria</taxon>
        <taxon>Pseudomonadati</taxon>
        <taxon>Bacteroidota</taxon>
        <taxon>Cytophagia</taxon>
        <taxon>Cytophagales</taxon>
        <taxon>Persicobacteraceae</taxon>
        <taxon>Persicobacter</taxon>
    </lineage>
</organism>
<protein>
    <recommendedName>
        <fullName evidence="6">Ankyrin repeat protein</fullName>
    </recommendedName>
</protein>
<dbReference type="EMBL" id="AP025297">
    <property type="protein sequence ID" value="BDD01988.1"/>
    <property type="molecule type" value="Genomic_DNA"/>
</dbReference>
<feature type="repeat" description="ANK" evidence="3">
    <location>
        <begin position="529"/>
        <end position="561"/>
    </location>
</feature>
<geneLocation type="plasmid" evidence="4 5">
    <name>pPP5</name>
</geneLocation>
<dbReference type="PANTHER" id="PTHR24123:SF129">
    <property type="entry name" value="PROTEIN, PUTATIVE-RELATED"/>
    <property type="match status" value="1"/>
</dbReference>
<gene>
    <name evidence="4" type="ORF">PEPS_42680</name>
</gene>
<feature type="repeat" description="ANK" evidence="3">
    <location>
        <begin position="496"/>
        <end position="528"/>
    </location>
</feature>
<dbReference type="Pfam" id="PF12796">
    <property type="entry name" value="Ank_2"/>
    <property type="match status" value="2"/>
</dbReference>
<keyword evidence="2 3" id="KW-0040">ANK repeat</keyword>
<dbReference type="Gene3D" id="1.25.40.20">
    <property type="entry name" value="Ankyrin repeat-containing domain"/>
    <property type="match status" value="3"/>
</dbReference>
<evidence type="ECO:0000256" key="2">
    <source>
        <dbReference type="ARBA" id="ARBA00023043"/>
    </source>
</evidence>
<keyword evidence="5" id="KW-1185">Reference proteome</keyword>
<accession>A0ABM7VLV6</accession>
<reference evidence="4 5" key="1">
    <citation type="submission" date="2021-12" db="EMBL/GenBank/DDBJ databases">
        <title>Genome sequencing of bacteria with rrn-lacking chromosome and rrn-plasmid.</title>
        <authorList>
            <person name="Anda M."/>
            <person name="Iwasaki W."/>
        </authorList>
    </citation>
    <scope>NUCLEOTIDE SEQUENCE [LARGE SCALE GENOMIC DNA]</scope>
    <source>
        <strain evidence="4 5">NBRC 101262</strain>
        <plasmid evidence="4 5">pPP5</plasmid>
    </source>
</reference>